<keyword evidence="11" id="KW-1185">Reference proteome</keyword>
<evidence type="ECO:0000256" key="2">
    <source>
        <dbReference type="ARBA" id="ARBA00006236"/>
    </source>
</evidence>
<evidence type="ECO:0000256" key="3">
    <source>
        <dbReference type="ARBA" id="ARBA00022448"/>
    </source>
</evidence>
<sequence>MVRSASVAAPPASLRPRTEPSPLGRLLLFGALVAIGPLTIDMYLAAFPAVVDDLSTTEATVQLTLTATLVGLATGQLLIGALSDSFGRRRPLIASLILYVLVSAAIAVSSSIEVLLLLRLVQGLAGAAGMVLSQAMVRDLYSGSRMATFISRLFLVVGVAPILAPTLGAQFLIFGSWRTIFWALGAFGLLLAVLAVVFVKETLPPERRSHFGPRTLWASYRVLLSDRRYVGLVLTACTAMGCLFAYISSATFVFQGLYGMTTQQYALVFAAGAGALTVTSQVNGSLVRTVHPAAVLRVALPSMLGIALALLAAALVDLSVWAIVGGIVLLMGSVGFVMPNSPSIALADHGERAGAAAALLGAANFVFGALISPVSGLFGVDSAVPMAAIMVVCAAASWFFYTVLARPHHILRDMPWE</sequence>
<evidence type="ECO:0000256" key="8">
    <source>
        <dbReference type="SAM" id="Phobius"/>
    </source>
</evidence>
<feature type="domain" description="Major facilitator superfamily (MFS) profile" evidence="9">
    <location>
        <begin position="25"/>
        <end position="405"/>
    </location>
</feature>
<feature type="transmembrane region" description="Helical" evidence="8">
    <location>
        <begin position="59"/>
        <end position="79"/>
    </location>
</feature>
<dbReference type="PROSITE" id="PS50850">
    <property type="entry name" value="MFS"/>
    <property type="match status" value="1"/>
</dbReference>
<feature type="transmembrane region" description="Helical" evidence="8">
    <location>
        <begin position="91"/>
        <end position="108"/>
    </location>
</feature>
<evidence type="ECO:0000256" key="1">
    <source>
        <dbReference type="ARBA" id="ARBA00004651"/>
    </source>
</evidence>
<dbReference type="InterPro" id="IPR036259">
    <property type="entry name" value="MFS_trans_sf"/>
</dbReference>
<dbReference type="NCBIfam" id="TIGR00710">
    <property type="entry name" value="efflux_Bcr_CflA"/>
    <property type="match status" value="1"/>
</dbReference>
<dbReference type="PANTHER" id="PTHR23502:SF132">
    <property type="entry name" value="POLYAMINE TRANSPORTER 2-RELATED"/>
    <property type="match status" value="1"/>
</dbReference>
<comment type="subcellular location">
    <subcellularLocation>
        <location evidence="1">Cell membrane</location>
        <topology evidence="1">Multi-pass membrane protein</topology>
    </subcellularLocation>
</comment>
<protein>
    <submittedName>
        <fullName evidence="10">Multidrug resistance transporter, Bcr/CflA family protein</fullName>
    </submittedName>
</protein>
<feature type="transmembrane region" description="Helical" evidence="8">
    <location>
        <begin position="114"/>
        <end position="132"/>
    </location>
</feature>
<evidence type="ECO:0000256" key="6">
    <source>
        <dbReference type="ARBA" id="ARBA00022989"/>
    </source>
</evidence>
<comment type="similarity">
    <text evidence="2">Belongs to the major facilitator superfamily. Bcr/CmlA family.</text>
</comment>
<reference evidence="11" key="1">
    <citation type="journal article" date="2019" name="Int. J. Syst. Evol. Microbiol.">
        <title>The Global Catalogue of Microorganisms (GCM) 10K type strain sequencing project: providing services to taxonomists for standard genome sequencing and annotation.</title>
        <authorList>
            <consortium name="The Broad Institute Genomics Platform"/>
            <consortium name="The Broad Institute Genome Sequencing Center for Infectious Disease"/>
            <person name="Wu L."/>
            <person name="Ma J."/>
        </authorList>
    </citation>
    <scope>NUCLEOTIDE SEQUENCE [LARGE SCALE GENOMIC DNA]</scope>
    <source>
        <strain evidence="11">CGMCC 1.5362</strain>
    </source>
</reference>
<feature type="transmembrane region" description="Helical" evidence="8">
    <location>
        <begin position="353"/>
        <end position="371"/>
    </location>
</feature>
<dbReference type="PROSITE" id="PS00216">
    <property type="entry name" value="SUGAR_TRANSPORT_1"/>
    <property type="match status" value="1"/>
</dbReference>
<gene>
    <name evidence="10" type="ORF">GCM10011509_09430</name>
</gene>
<feature type="transmembrane region" description="Helical" evidence="8">
    <location>
        <begin position="180"/>
        <end position="199"/>
    </location>
</feature>
<dbReference type="RefSeq" id="WP_022920553.1">
    <property type="nucleotide sequence ID" value="NZ_BMLB01000002.1"/>
</dbReference>
<keyword evidence="6 8" id="KW-1133">Transmembrane helix</keyword>
<dbReference type="PANTHER" id="PTHR23502">
    <property type="entry name" value="MAJOR FACILITATOR SUPERFAMILY"/>
    <property type="match status" value="1"/>
</dbReference>
<comment type="caution">
    <text evidence="10">The sequence shown here is derived from an EMBL/GenBank/DDBJ whole genome shotgun (WGS) entry which is preliminary data.</text>
</comment>
<evidence type="ECO:0000259" key="9">
    <source>
        <dbReference type="PROSITE" id="PS50850"/>
    </source>
</evidence>
<feature type="transmembrane region" description="Helical" evidence="8">
    <location>
        <begin position="320"/>
        <end position="341"/>
    </location>
</feature>
<evidence type="ECO:0000313" key="11">
    <source>
        <dbReference type="Proteomes" id="UP000662111"/>
    </source>
</evidence>
<feature type="transmembrane region" description="Helical" evidence="8">
    <location>
        <begin position="294"/>
        <end position="314"/>
    </location>
</feature>
<dbReference type="Gene3D" id="1.20.1720.10">
    <property type="entry name" value="Multidrug resistance protein D"/>
    <property type="match status" value="1"/>
</dbReference>
<name>A0ABQ2F938_9MICO</name>
<feature type="transmembrane region" description="Helical" evidence="8">
    <location>
        <begin position="383"/>
        <end position="404"/>
    </location>
</feature>
<dbReference type="InterPro" id="IPR011701">
    <property type="entry name" value="MFS"/>
</dbReference>
<accession>A0ABQ2F938</accession>
<keyword evidence="3" id="KW-0813">Transport</keyword>
<dbReference type="SUPFAM" id="SSF103473">
    <property type="entry name" value="MFS general substrate transporter"/>
    <property type="match status" value="1"/>
</dbReference>
<proteinExistence type="inferred from homology"/>
<evidence type="ECO:0000256" key="5">
    <source>
        <dbReference type="ARBA" id="ARBA00022692"/>
    </source>
</evidence>
<feature type="transmembrane region" description="Helical" evidence="8">
    <location>
        <begin position="264"/>
        <end position="282"/>
    </location>
</feature>
<feature type="transmembrane region" description="Helical" evidence="8">
    <location>
        <begin position="26"/>
        <end position="47"/>
    </location>
</feature>
<dbReference type="CDD" id="cd17320">
    <property type="entry name" value="MFS_MdfA_MDR_like"/>
    <property type="match status" value="1"/>
</dbReference>
<dbReference type="InterPro" id="IPR005829">
    <property type="entry name" value="Sugar_transporter_CS"/>
</dbReference>
<keyword evidence="4" id="KW-1003">Cell membrane</keyword>
<dbReference type="InterPro" id="IPR004812">
    <property type="entry name" value="Efflux_drug-R_Bcr/CmlA"/>
</dbReference>
<keyword evidence="7 8" id="KW-0472">Membrane</keyword>
<evidence type="ECO:0000313" key="10">
    <source>
        <dbReference type="EMBL" id="GGK63169.1"/>
    </source>
</evidence>
<dbReference type="Pfam" id="PF07690">
    <property type="entry name" value="MFS_1"/>
    <property type="match status" value="1"/>
</dbReference>
<feature type="transmembrane region" description="Helical" evidence="8">
    <location>
        <begin position="153"/>
        <end position="174"/>
    </location>
</feature>
<organism evidence="10 11">
    <name type="scientific">Ornithinimicrobium pekingense</name>
    <dbReference type="NCBI Taxonomy" id="384677"/>
    <lineage>
        <taxon>Bacteria</taxon>
        <taxon>Bacillati</taxon>
        <taxon>Actinomycetota</taxon>
        <taxon>Actinomycetes</taxon>
        <taxon>Micrococcales</taxon>
        <taxon>Ornithinimicrobiaceae</taxon>
        <taxon>Ornithinimicrobium</taxon>
    </lineage>
</organism>
<dbReference type="InterPro" id="IPR020846">
    <property type="entry name" value="MFS_dom"/>
</dbReference>
<feature type="transmembrane region" description="Helical" evidence="8">
    <location>
        <begin position="229"/>
        <end position="258"/>
    </location>
</feature>
<dbReference type="Proteomes" id="UP000662111">
    <property type="component" value="Unassembled WGS sequence"/>
</dbReference>
<evidence type="ECO:0000256" key="4">
    <source>
        <dbReference type="ARBA" id="ARBA00022475"/>
    </source>
</evidence>
<dbReference type="EMBL" id="BMLB01000002">
    <property type="protein sequence ID" value="GGK63169.1"/>
    <property type="molecule type" value="Genomic_DNA"/>
</dbReference>
<evidence type="ECO:0000256" key="7">
    <source>
        <dbReference type="ARBA" id="ARBA00023136"/>
    </source>
</evidence>
<keyword evidence="5 8" id="KW-0812">Transmembrane</keyword>